<evidence type="ECO:0000256" key="2">
    <source>
        <dbReference type="SAM" id="MobiDB-lite"/>
    </source>
</evidence>
<dbReference type="EMBL" id="NEVL01000003">
    <property type="protein sequence ID" value="OZI36348.1"/>
    <property type="molecule type" value="Genomic_DNA"/>
</dbReference>
<gene>
    <name evidence="4" type="ORF">CEG14_15195</name>
</gene>
<feature type="region of interest" description="Disordered" evidence="2">
    <location>
        <begin position="202"/>
        <end position="268"/>
    </location>
</feature>
<dbReference type="PANTHER" id="PTHR30486">
    <property type="entry name" value="TWITCHING MOTILITY PROTEIN PILT"/>
    <property type="match status" value="1"/>
</dbReference>
<dbReference type="PROSITE" id="PS50006">
    <property type="entry name" value="FHA_DOMAIN"/>
    <property type="match status" value="1"/>
</dbReference>
<evidence type="ECO:0000256" key="1">
    <source>
        <dbReference type="ARBA" id="ARBA00006611"/>
    </source>
</evidence>
<dbReference type="CDD" id="cd00060">
    <property type="entry name" value="FHA"/>
    <property type="match status" value="1"/>
</dbReference>
<dbReference type="SUPFAM" id="SSF49879">
    <property type="entry name" value="SMAD/FHA domain"/>
    <property type="match status" value="1"/>
</dbReference>
<reference evidence="4 5" key="1">
    <citation type="submission" date="2017-05" db="EMBL/GenBank/DDBJ databases">
        <title>Complete and WGS of Bordetella genogroups.</title>
        <authorList>
            <person name="Spilker T."/>
            <person name="LiPuma J."/>
        </authorList>
    </citation>
    <scope>NUCLEOTIDE SEQUENCE [LARGE SCALE GENOMIC DNA]</scope>
    <source>
        <strain evidence="4 5">AU17610</strain>
    </source>
</reference>
<accession>A0A261SFY9</accession>
<dbReference type="AlphaFoldDB" id="A0A261SFY9"/>
<feature type="region of interest" description="Disordered" evidence="2">
    <location>
        <begin position="1"/>
        <end position="23"/>
    </location>
</feature>
<dbReference type="Pfam" id="PF00437">
    <property type="entry name" value="T2SSE"/>
    <property type="match status" value="1"/>
</dbReference>
<feature type="compositionally biased region" description="Polar residues" evidence="2">
    <location>
        <begin position="233"/>
        <end position="249"/>
    </location>
</feature>
<dbReference type="OrthoDB" id="9810761at2"/>
<organism evidence="4 5">
    <name type="scientific">Bordetella genomosp. 1</name>
    <dbReference type="NCBI Taxonomy" id="1395607"/>
    <lineage>
        <taxon>Bacteria</taxon>
        <taxon>Pseudomonadati</taxon>
        <taxon>Pseudomonadota</taxon>
        <taxon>Betaproteobacteria</taxon>
        <taxon>Burkholderiales</taxon>
        <taxon>Alcaligenaceae</taxon>
        <taxon>Bordetella</taxon>
    </lineage>
</organism>
<dbReference type="InterPro" id="IPR000253">
    <property type="entry name" value="FHA_dom"/>
</dbReference>
<dbReference type="InterPro" id="IPR027417">
    <property type="entry name" value="P-loop_NTPase"/>
</dbReference>
<evidence type="ECO:0000313" key="5">
    <source>
        <dbReference type="Proteomes" id="UP000217005"/>
    </source>
</evidence>
<dbReference type="GO" id="GO:0016887">
    <property type="term" value="F:ATP hydrolysis activity"/>
    <property type="evidence" value="ECO:0007669"/>
    <property type="project" value="InterPro"/>
</dbReference>
<name>A0A261SFY9_9BORD</name>
<feature type="domain" description="FHA" evidence="3">
    <location>
        <begin position="96"/>
        <end position="145"/>
    </location>
</feature>
<evidence type="ECO:0000313" key="4">
    <source>
        <dbReference type="EMBL" id="OZI36348.1"/>
    </source>
</evidence>
<comment type="caution">
    <text evidence="4">The sequence shown here is derived from an EMBL/GenBank/DDBJ whole genome shotgun (WGS) entry which is preliminary data.</text>
</comment>
<dbReference type="Gene3D" id="2.60.200.20">
    <property type="match status" value="1"/>
</dbReference>
<feature type="region of interest" description="Disordered" evidence="2">
    <location>
        <begin position="38"/>
        <end position="57"/>
    </location>
</feature>
<evidence type="ECO:0000259" key="3">
    <source>
        <dbReference type="PROSITE" id="PS50006"/>
    </source>
</evidence>
<dbReference type="SMART" id="SM00240">
    <property type="entry name" value="FHA"/>
    <property type="match status" value="1"/>
</dbReference>
<feature type="compositionally biased region" description="Low complexity" evidence="2">
    <location>
        <begin position="204"/>
        <end position="227"/>
    </location>
</feature>
<dbReference type="PANTHER" id="PTHR30486:SF15">
    <property type="entry name" value="TYPE II_IV SECRETION SYSTEM ATPASE"/>
    <property type="match status" value="1"/>
</dbReference>
<dbReference type="Gene3D" id="3.40.50.300">
    <property type="entry name" value="P-loop containing nucleotide triphosphate hydrolases"/>
    <property type="match status" value="1"/>
</dbReference>
<dbReference type="CDD" id="cd01130">
    <property type="entry name" value="VirB11-like_ATPase"/>
    <property type="match status" value="1"/>
</dbReference>
<dbReference type="InterPro" id="IPR050921">
    <property type="entry name" value="T4SS_GSP_E_ATPase"/>
</dbReference>
<comment type="similarity">
    <text evidence="1">Belongs to the GSP E family.</text>
</comment>
<feature type="region of interest" description="Disordered" evidence="2">
    <location>
        <begin position="388"/>
        <end position="422"/>
    </location>
</feature>
<proteinExistence type="inferred from homology"/>
<dbReference type="Proteomes" id="UP000217005">
    <property type="component" value="Unassembled WGS sequence"/>
</dbReference>
<dbReference type="InterPro" id="IPR001482">
    <property type="entry name" value="T2SS/T4SS_dom"/>
</dbReference>
<protein>
    <recommendedName>
        <fullName evidence="3">FHA domain-containing protein</fullName>
    </recommendedName>
</protein>
<dbReference type="Pfam" id="PF00498">
    <property type="entry name" value="FHA"/>
    <property type="match status" value="1"/>
</dbReference>
<sequence>MGTRAGVRWRVAGDSGPRHTSRNTSRYIHRHIRRQGSRRGARWGVPRSGRCRPAHRRRSAGGWRAISMGGAMSPSVSLELHFESGRREQCRHALPLQIGRGADCALRLPGWRVGRRHARLLMQGDALFIEDFGTLSGTYVNGVRVATYGPLNAADGIVIGACRLRVLALGAGPDAEATVPSVPLPAAPLPAAPLPAAPPPAAPIPGAAIPDAPGAAAPVSGASSRVPADPPQASESAPLGQNRSAQTPQDDALAQRSPASSDGPAGHAAAGVAIARAAGLRDGLPRGGSLGAAALESEACPSLGVAHPCLGRTDGGCGGRGKGTCGGPAPITPEIRALRVRLHAELLERLELRRRDVAGMSDAVLREQAAAHMRSLVVELEAERQAAARAAPGGAAPSGGGTDAAAQAGDGPHSRGAAPVRGSGLPEALDLARLSADVLDEALGLGPLEALLADPTVTEIMVNRFDRIYVERAGRIEHHAAEFSGEAAVRGVLERIVAPLGRRVDESAPMVDARLADGSRVNAVIPPIALGGAVITIRKFPQRRWRMADLVAAGALDAAMAAFLQHAVRTRRSIVVSGGTGAGKTTLLNVLSDAIPEGERLITIEDAAELRLAHAHRIALEARPANAEGRGRIEIRDLVRNALRMRPDRIVVGECRGAEAFDMLTAMNTGHEGSLTTLHANSPRDALGRLESMVLMAGLDLPLPVVRDYVASSVDLVVQQSRLASGLRVITDIVEITGIESGCIQTQALFVHDARRGFVATDALAMSPAPWRVQADTLLDAVDATAAGRAFGMPVAGDPVATITAAMAAANATSDAASYATSNMASDMASDTTRAATKGAATSAAAQPLAASAGAATTARAAAAW</sequence>
<dbReference type="InterPro" id="IPR008984">
    <property type="entry name" value="SMAD_FHA_dom_sf"/>
</dbReference>
<dbReference type="Gene3D" id="3.30.450.380">
    <property type="match status" value="1"/>
</dbReference>
<dbReference type="SUPFAM" id="SSF52540">
    <property type="entry name" value="P-loop containing nucleoside triphosphate hydrolases"/>
    <property type="match status" value="1"/>
</dbReference>